<dbReference type="Proteomes" id="UP000323410">
    <property type="component" value="Unassembled WGS sequence"/>
</dbReference>
<dbReference type="PROSITE" id="PS51257">
    <property type="entry name" value="PROKAR_LIPOPROTEIN"/>
    <property type="match status" value="1"/>
</dbReference>
<evidence type="ECO:0000256" key="2">
    <source>
        <dbReference type="SAM" id="SignalP"/>
    </source>
</evidence>
<evidence type="ECO:0000256" key="1">
    <source>
        <dbReference type="SAM" id="MobiDB-lite"/>
    </source>
</evidence>
<feature type="signal peptide" evidence="2">
    <location>
        <begin position="1"/>
        <end position="26"/>
    </location>
</feature>
<evidence type="ECO:0000313" key="4">
    <source>
        <dbReference type="Proteomes" id="UP000323410"/>
    </source>
</evidence>
<dbReference type="AlphaFoldDB" id="A0A5D0XPB2"/>
<name>A0A5D0XPB2_9MICC</name>
<comment type="caution">
    <text evidence="3">The sequence shown here is derived from an EMBL/GenBank/DDBJ whole genome shotgun (WGS) entry which is preliminary data.</text>
</comment>
<dbReference type="RefSeq" id="WP_148601236.1">
    <property type="nucleotide sequence ID" value="NZ_VSLD01000005.1"/>
</dbReference>
<dbReference type="OrthoDB" id="3267550at2"/>
<feature type="chain" id="PRO_5039698651" description="DNA modification methylase" evidence="2">
    <location>
        <begin position="27"/>
        <end position="176"/>
    </location>
</feature>
<sequence length="176" mass="18271">MNVVPKNRAQLTIAAGAALVMLSVSGCNFTAPQGTTMVVAPSDGIVKDLGPVLLRNILIVGTLDESEGRLVGTISNTSDDAVDLSIRAGGASTRITIEGGGELRFEDETGDDGTLAGVEDVPGSLVPVDFEVEGERATYEVPVLDGALEEYREYVPGGYTAPPSEPATMDEESEGE</sequence>
<organism evidence="3 4">
    <name type="scientific">Arthrobacter echini</name>
    <dbReference type="NCBI Taxonomy" id="1529066"/>
    <lineage>
        <taxon>Bacteria</taxon>
        <taxon>Bacillati</taxon>
        <taxon>Actinomycetota</taxon>
        <taxon>Actinomycetes</taxon>
        <taxon>Micrococcales</taxon>
        <taxon>Micrococcaceae</taxon>
        <taxon>Arthrobacter</taxon>
    </lineage>
</organism>
<reference evidence="3 4" key="1">
    <citation type="submission" date="2019-08" db="EMBL/GenBank/DDBJ databases">
        <title>Genone of Arthrobacter echini P9.</title>
        <authorList>
            <person name="Bowman J.P."/>
        </authorList>
    </citation>
    <scope>NUCLEOTIDE SEQUENCE [LARGE SCALE GENOMIC DNA]</scope>
    <source>
        <strain evidence="3 4">P9</strain>
    </source>
</reference>
<protein>
    <recommendedName>
        <fullName evidence="5">DNA modification methylase</fullName>
    </recommendedName>
</protein>
<dbReference type="EMBL" id="VSLD01000005">
    <property type="protein sequence ID" value="TYC98337.1"/>
    <property type="molecule type" value="Genomic_DNA"/>
</dbReference>
<evidence type="ECO:0008006" key="5">
    <source>
        <dbReference type="Google" id="ProtNLM"/>
    </source>
</evidence>
<keyword evidence="4" id="KW-1185">Reference proteome</keyword>
<proteinExistence type="predicted"/>
<keyword evidence="2" id="KW-0732">Signal</keyword>
<evidence type="ECO:0000313" key="3">
    <source>
        <dbReference type="EMBL" id="TYC98337.1"/>
    </source>
</evidence>
<feature type="region of interest" description="Disordered" evidence="1">
    <location>
        <begin position="156"/>
        <end position="176"/>
    </location>
</feature>
<accession>A0A5D0XPB2</accession>
<gene>
    <name evidence="3" type="ORF">FQ377_10530</name>
</gene>